<comment type="caution">
    <text evidence="1">The sequence shown here is derived from an EMBL/GenBank/DDBJ whole genome shotgun (WGS) entry which is preliminary data.</text>
</comment>
<name>A0AA92U0P9_9BACT</name>
<evidence type="ECO:0000313" key="1">
    <source>
        <dbReference type="EMBL" id="RGW45072.1"/>
    </source>
</evidence>
<gene>
    <name evidence="1" type="ORF">DWV76_00705</name>
</gene>
<organism evidence="1 2">
    <name type="scientific">Segatella copri</name>
    <dbReference type="NCBI Taxonomy" id="165179"/>
    <lineage>
        <taxon>Bacteria</taxon>
        <taxon>Pseudomonadati</taxon>
        <taxon>Bacteroidota</taxon>
        <taxon>Bacteroidia</taxon>
        <taxon>Bacteroidales</taxon>
        <taxon>Prevotellaceae</taxon>
        <taxon>Segatella</taxon>
    </lineage>
</organism>
<dbReference type="AlphaFoldDB" id="A0AA92U0P9"/>
<protein>
    <submittedName>
        <fullName evidence="1">Uncharacterized protein</fullName>
    </submittedName>
</protein>
<reference evidence="1 2" key="1">
    <citation type="submission" date="2018-08" db="EMBL/GenBank/DDBJ databases">
        <title>A genome reference for cultivated species of the human gut microbiota.</title>
        <authorList>
            <person name="Zou Y."/>
            <person name="Xue W."/>
            <person name="Luo G."/>
        </authorList>
    </citation>
    <scope>NUCLEOTIDE SEQUENCE [LARGE SCALE GENOMIC DNA]</scope>
    <source>
        <strain evidence="1 2">AF12-50</strain>
    </source>
</reference>
<dbReference type="Proteomes" id="UP000283785">
    <property type="component" value="Unassembled WGS sequence"/>
</dbReference>
<sequence>MVWYSKIKGLTEKVIELYPTMSSREIAEITGFAKTTIIRCAAKNHLRHTEETQKKIDEYVRQRRSSGRKSYDYSKLSKKITHTRKMESWRVRSGLEQNTKYKVRITPKRIQNAMYHLMQKYDYFYETVDKTVLYYDSLTRRVKNENYYTEKYGISFILADE</sequence>
<evidence type="ECO:0000313" key="2">
    <source>
        <dbReference type="Proteomes" id="UP000283785"/>
    </source>
</evidence>
<accession>A0AA92U0P9</accession>
<proteinExistence type="predicted"/>
<dbReference type="EMBL" id="QSAG01000001">
    <property type="protein sequence ID" value="RGW45072.1"/>
    <property type="molecule type" value="Genomic_DNA"/>
</dbReference>